<keyword evidence="4 5" id="KW-0472">Membrane</keyword>
<gene>
    <name evidence="7" type="ORF">HD593_003579</name>
</gene>
<dbReference type="RefSeq" id="WP_185103220.1">
    <property type="nucleotide sequence ID" value="NZ_BAAAXY010000137.1"/>
</dbReference>
<evidence type="ECO:0000256" key="4">
    <source>
        <dbReference type="ARBA" id="ARBA00023136"/>
    </source>
</evidence>
<feature type="transmembrane region" description="Helical" evidence="5">
    <location>
        <begin position="32"/>
        <end position="54"/>
    </location>
</feature>
<dbReference type="InterPro" id="IPR050932">
    <property type="entry name" value="TM2D1-3-like"/>
</dbReference>
<reference evidence="7 8" key="1">
    <citation type="submission" date="2020-08" db="EMBL/GenBank/DDBJ databases">
        <title>Sequencing the genomes of 1000 actinobacteria strains.</title>
        <authorList>
            <person name="Klenk H.-P."/>
        </authorList>
    </citation>
    <scope>NUCLEOTIDE SEQUENCE [LARGE SCALE GENOMIC DNA]</scope>
    <source>
        <strain evidence="7 8">DSM 43768</strain>
    </source>
</reference>
<comment type="subcellular location">
    <subcellularLocation>
        <location evidence="1">Membrane</location>
        <topology evidence="1">Multi-pass membrane protein</topology>
    </subcellularLocation>
</comment>
<keyword evidence="3 5" id="KW-1133">Transmembrane helix</keyword>
<feature type="domain" description="TM2" evidence="6">
    <location>
        <begin position="1"/>
        <end position="50"/>
    </location>
</feature>
<evidence type="ECO:0000259" key="6">
    <source>
        <dbReference type="Pfam" id="PF05154"/>
    </source>
</evidence>
<evidence type="ECO:0000256" key="5">
    <source>
        <dbReference type="SAM" id="Phobius"/>
    </source>
</evidence>
<dbReference type="GO" id="GO:0016020">
    <property type="term" value="C:membrane"/>
    <property type="evidence" value="ECO:0007669"/>
    <property type="project" value="UniProtKB-SubCell"/>
</dbReference>
<evidence type="ECO:0000256" key="3">
    <source>
        <dbReference type="ARBA" id="ARBA00022989"/>
    </source>
</evidence>
<keyword evidence="2 5" id="KW-0812">Transmembrane</keyword>
<sequence>MQKSWIVAVLLCFFLGVIGVHRFYVGKVGTGILMIVTLGGFGLWVLIDFIMILIGKFSDKQGQPLAK</sequence>
<dbReference type="EMBL" id="JACHMI010000001">
    <property type="protein sequence ID" value="MBB6548784.1"/>
    <property type="molecule type" value="Genomic_DNA"/>
</dbReference>
<dbReference type="Pfam" id="PF05154">
    <property type="entry name" value="TM2"/>
    <property type="match status" value="1"/>
</dbReference>
<comment type="caution">
    <text evidence="7">The sequence shown here is derived from an EMBL/GenBank/DDBJ whole genome shotgun (WGS) entry which is preliminary data.</text>
</comment>
<dbReference type="InterPro" id="IPR007829">
    <property type="entry name" value="TM2"/>
</dbReference>
<dbReference type="PANTHER" id="PTHR21016">
    <property type="entry name" value="BETA-AMYLOID BINDING PROTEIN-RELATED"/>
    <property type="match status" value="1"/>
</dbReference>
<dbReference type="Proteomes" id="UP000565579">
    <property type="component" value="Unassembled WGS sequence"/>
</dbReference>
<keyword evidence="8" id="KW-1185">Reference proteome</keyword>
<protein>
    <submittedName>
        <fullName evidence="7">TM2 domain-containing membrane protein YozV</fullName>
    </submittedName>
</protein>
<evidence type="ECO:0000313" key="7">
    <source>
        <dbReference type="EMBL" id="MBB6548784.1"/>
    </source>
</evidence>
<accession>A0A7X0NSF2</accession>
<evidence type="ECO:0000313" key="8">
    <source>
        <dbReference type="Proteomes" id="UP000565579"/>
    </source>
</evidence>
<name>A0A7X0NSF2_9ACTN</name>
<evidence type="ECO:0000256" key="1">
    <source>
        <dbReference type="ARBA" id="ARBA00004141"/>
    </source>
</evidence>
<organism evidence="7 8">
    <name type="scientific">Nonomuraea rubra</name>
    <dbReference type="NCBI Taxonomy" id="46180"/>
    <lineage>
        <taxon>Bacteria</taxon>
        <taxon>Bacillati</taxon>
        <taxon>Actinomycetota</taxon>
        <taxon>Actinomycetes</taxon>
        <taxon>Streptosporangiales</taxon>
        <taxon>Streptosporangiaceae</taxon>
        <taxon>Nonomuraea</taxon>
    </lineage>
</organism>
<proteinExistence type="predicted"/>
<dbReference type="AlphaFoldDB" id="A0A7X0NSF2"/>
<evidence type="ECO:0000256" key="2">
    <source>
        <dbReference type="ARBA" id="ARBA00022692"/>
    </source>
</evidence>
<dbReference type="PANTHER" id="PTHR21016:SF25">
    <property type="entry name" value="TM2 DOMAIN-CONTAINING PROTEIN DDB_G0277895-RELATED"/>
    <property type="match status" value="1"/>
</dbReference>